<dbReference type="EMBL" id="BSSD01000003">
    <property type="protein sequence ID" value="GLW91822.1"/>
    <property type="molecule type" value="Genomic_DNA"/>
</dbReference>
<feature type="compositionally biased region" description="Basic and acidic residues" evidence="1">
    <location>
        <begin position="135"/>
        <end position="151"/>
    </location>
</feature>
<dbReference type="Gene3D" id="1.10.260.40">
    <property type="entry name" value="lambda repressor-like DNA-binding domains"/>
    <property type="match status" value="1"/>
</dbReference>
<feature type="domain" description="HTH cro/C1-type" evidence="2">
    <location>
        <begin position="27"/>
        <end position="69"/>
    </location>
</feature>
<evidence type="ECO:0000259" key="2">
    <source>
        <dbReference type="PROSITE" id="PS50943"/>
    </source>
</evidence>
<dbReference type="AlphaFoldDB" id="A0A9W6QNK0"/>
<keyword evidence="4" id="KW-1185">Reference proteome</keyword>
<comment type="caution">
    <text evidence="3">The sequence shown here is derived from an EMBL/GenBank/DDBJ whole genome shotgun (WGS) entry which is preliminary data.</text>
</comment>
<evidence type="ECO:0000313" key="3">
    <source>
        <dbReference type="EMBL" id="GLW91822.1"/>
    </source>
</evidence>
<dbReference type="InterPro" id="IPR001387">
    <property type="entry name" value="Cro/C1-type_HTH"/>
</dbReference>
<dbReference type="Proteomes" id="UP001165042">
    <property type="component" value="Unassembled WGS sequence"/>
</dbReference>
<dbReference type="SMART" id="SM00530">
    <property type="entry name" value="HTH_XRE"/>
    <property type="match status" value="1"/>
</dbReference>
<accession>A0A9W6QNK0</accession>
<feature type="region of interest" description="Disordered" evidence="1">
    <location>
        <begin position="105"/>
        <end position="151"/>
    </location>
</feature>
<dbReference type="GO" id="GO:0003677">
    <property type="term" value="F:DNA binding"/>
    <property type="evidence" value="ECO:0007669"/>
    <property type="project" value="InterPro"/>
</dbReference>
<dbReference type="SUPFAM" id="SSF47413">
    <property type="entry name" value="lambda repressor-like DNA-binding domains"/>
    <property type="match status" value="1"/>
</dbReference>
<dbReference type="CDD" id="cd00093">
    <property type="entry name" value="HTH_XRE"/>
    <property type="match status" value="1"/>
</dbReference>
<sequence>MSDTPPGRFGTYLQAAIDRHPRWTTGTDLAKAAGVSQGNVSRYLRGESRVSVENARLIATAIRRPLLEVLVAADILTPEEAHQQETAPGLDSLDDRELLQELDRRLAHRNPMRPPTAAEIAANPSRYSVGRKRSKANEGDALRAVGGDERA</sequence>
<organism evidence="3 4">
    <name type="scientific">Actinokineospora globicatena</name>
    <dbReference type="NCBI Taxonomy" id="103729"/>
    <lineage>
        <taxon>Bacteria</taxon>
        <taxon>Bacillati</taxon>
        <taxon>Actinomycetota</taxon>
        <taxon>Actinomycetes</taxon>
        <taxon>Pseudonocardiales</taxon>
        <taxon>Pseudonocardiaceae</taxon>
        <taxon>Actinokineospora</taxon>
    </lineage>
</organism>
<dbReference type="RefSeq" id="WP_285610599.1">
    <property type="nucleotide sequence ID" value="NZ_BSSD01000003.1"/>
</dbReference>
<reference evidence="3" key="1">
    <citation type="submission" date="2023-02" db="EMBL/GenBank/DDBJ databases">
        <title>Actinokineospora globicatena NBRC 15670.</title>
        <authorList>
            <person name="Ichikawa N."/>
            <person name="Sato H."/>
            <person name="Tonouchi N."/>
        </authorList>
    </citation>
    <scope>NUCLEOTIDE SEQUENCE</scope>
    <source>
        <strain evidence="3">NBRC 15670</strain>
    </source>
</reference>
<protein>
    <recommendedName>
        <fullName evidence="2">HTH cro/C1-type domain-containing protein</fullName>
    </recommendedName>
</protein>
<name>A0A9W6QNK0_9PSEU</name>
<proteinExistence type="predicted"/>
<gene>
    <name evidence="3" type="ORF">Aglo03_26380</name>
</gene>
<dbReference type="InterPro" id="IPR010982">
    <property type="entry name" value="Lambda_DNA-bd_dom_sf"/>
</dbReference>
<dbReference type="Pfam" id="PF01381">
    <property type="entry name" value="HTH_3"/>
    <property type="match status" value="1"/>
</dbReference>
<dbReference type="PROSITE" id="PS50943">
    <property type="entry name" value="HTH_CROC1"/>
    <property type="match status" value="1"/>
</dbReference>
<evidence type="ECO:0000256" key="1">
    <source>
        <dbReference type="SAM" id="MobiDB-lite"/>
    </source>
</evidence>
<evidence type="ECO:0000313" key="4">
    <source>
        <dbReference type="Proteomes" id="UP001165042"/>
    </source>
</evidence>